<sequence>MFRKLLISSILLLSIQSNAQRWGDFEIGPMVNFEYTSLIVSSGQKSINNQGRIEEDWNATGYESNFSAGLYTMFFIQERVGVGAELYYDKTTSTDFGEENYYTSVTFLPFVNINFIESIPGLYFGAGGGISLIQDSPDYMDLFEEEEIQDIALIGKLSATYRFRNIITIETGIHGDVLEVVKDRVKRNSFFLGVKIPLNRILIDYRY</sequence>
<dbReference type="Proteomes" id="UP001257234">
    <property type="component" value="Unassembled WGS sequence"/>
</dbReference>
<gene>
    <name evidence="2" type="ORF">RE431_11285</name>
</gene>
<feature type="chain" id="PRO_5045370890" description="Outer membrane protein beta-barrel domain-containing protein" evidence="1">
    <location>
        <begin position="20"/>
        <end position="207"/>
    </location>
</feature>
<dbReference type="EMBL" id="JAVJIU010000004">
    <property type="protein sequence ID" value="MDR5591221.1"/>
    <property type="molecule type" value="Genomic_DNA"/>
</dbReference>
<evidence type="ECO:0008006" key="4">
    <source>
        <dbReference type="Google" id="ProtNLM"/>
    </source>
</evidence>
<accession>A0ABU1ES56</accession>
<evidence type="ECO:0000313" key="2">
    <source>
        <dbReference type="EMBL" id="MDR5591221.1"/>
    </source>
</evidence>
<keyword evidence="3" id="KW-1185">Reference proteome</keyword>
<organism evidence="2 3">
    <name type="scientific">Christiangramia sediminicola</name>
    <dbReference type="NCBI Taxonomy" id="3073267"/>
    <lineage>
        <taxon>Bacteria</taxon>
        <taxon>Pseudomonadati</taxon>
        <taxon>Bacteroidota</taxon>
        <taxon>Flavobacteriia</taxon>
        <taxon>Flavobacteriales</taxon>
        <taxon>Flavobacteriaceae</taxon>
        <taxon>Christiangramia</taxon>
    </lineage>
</organism>
<reference evidence="3" key="1">
    <citation type="submission" date="2023-07" db="EMBL/GenBank/DDBJ databases">
        <title>Christiangramia sp. SM2212., a novel bacterium of the family Flavobacteriaceae isolated from the sea sediment.</title>
        <authorList>
            <person name="Wang J."/>
            <person name="Zhang X."/>
        </authorList>
    </citation>
    <scope>NUCLEOTIDE SEQUENCE [LARGE SCALE GENOMIC DNA]</scope>
    <source>
        <strain evidence="3">SM2212</strain>
    </source>
</reference>
<proteinExistence type="predicted"/>
<keyword evidence="1" id="KW-0732">Signal</keyword>
<evidence type="ECO:0000256" key="1">
    <source>
        <dbReference type="SAM" id="SignalP"/>
    </source>
</evidence>
<evidence type="ECO:0000313" key="3">
    <source>
        <dbReference type="Proteomes" id="UP001257234"/>
    </source>
</evidence>
<protein>
    <recommendedName>
        <fullName evidence="4">Outer membrane protein beta-barrel domain-containing protein</fullName>
    </recommendedName>
</protein>
<dbReference type="RefSeq" id="WP_309562087.1">
    <property type="nucleotide sequence ID" value="NZ_JAVJIU010000004.1"/>
</dbReference>
<comment type="caution">
    <text evidence="2">The sequence shown here is derived from an EMBL/GenBank/DDBJ whole genome shotgun (WGS) entry which is preliminary data.</text>
</comment>
<name>A0ABU1ES56_9FLAO</name>
<feature type="signal peptide" evidence="1">
    <location>
        <begin position="1"/>
        <end position="19"/>
    </location>
</feature>